<evidence type="ECO:0000256" key="5">
    <source>
        <dbReference type="ARBA" id="ARBA00022692"/>
    </source>
</evidence>
<evidence type="ECO:0000256" key="4">
    <source>
        <dbReference type="ARBA" id="ARBA00022502"/>
    </source>
</evidence>
<dbReference type="GO" id="GO:0016255">
    <property type="term" value="P:attachment of GPI anchor to protein"/>
    <property type="evidence" value="ECO:0007669"/>
    <property type="project" value="InterPro"/>
</dbReference>
<dbReference type="PANTHER" id="PTHR13121">
    <property type="entry name" value="GPI TRANSAMIDASE COMPONENT PIG-U"/>
    <property type="match status" value="1"/>
</dbReference>
<organism evidence="10 11">
    <name type="scientific">Candidula unifasciata</name>
    <dbReference type="NCBI Taxonomy" id="100452"/>
    <lineage>
        <taxon>Eukaryota</taxon>
        <taxon>Metazoa</taxon>
        <taxon>Spiralia</taxon>
        <taxon>Lophotrochozoa</taxon>
        <taxon>Mollusca</taxon>
        <taxon>Gastropoda</taxon>
        <taxon>Heterobranchia</taxon>
        <taxon>Euthyneura</taxon>
        <taxon>Panpulmonata</taxon>
        <taxon>Eupulmonata</taxon>
        <taxon>Stylommatophora</taxon>
        <taxon>Helicina</taxon>
        <taxon>Helicoidea</taxon>
        <taxon>Geomitridae</taxon>
        <taxon>Candidula</taxon>
    </lineage>
</organism>
<keyword evidence="5 9" id="KW-0812">Transmembrane</keyword>
<keyword evidence="8 9" id="KW-0472">Membrane</keyword>
<comment type="similarity">
    <text evidence="3">Belongs to the PIGU family.</text>
</comment>
<evidence type="ECO:0008006" key="12">
    <source>
        <dbReference type="Google" id="ProtNLM"/>
    </source>
</evidence>
<name>A0A8S3YHP1_9EUPU</name>
<comment type="pathway">
    <text evidence="2">Glycolipid biosynthesis; glycosylphosphatidylinositol-anchor biosynthesis.</text>
</comment>
<reference evidence="10" key="1">
    <citation type="submission" date="2021-04" db="EMBL/GenBank/DDBJ databases">
        <authorList>
            <consortium name="Molecular Ecology Group"/>
        </authorList>
    </citation>
    <scope>NUCLEOTIDE SEQUENCE</scope>
</reference>
<feature type="transmembrane region" description="Helical" evidence="9">
    <location>
        <begin position="317"/>
        <end position="335"/>
    </location>
</feature>
<feature type="transmembrane region" description="Helical" evidence="9">
    <location>
        <begin position="190"/>
        <end position="210"/>
    </location>
</feature>
<evidence type="ECO:0000256" key="1">
    <source>
        <dbReference type="ARBA" id="ARBA00004477"/>
    </source>
</evidence>
<dbReference type="GO" id="GO:0042765">
    <property type="term" value="C:GPI-anchor transamidase complex"/>
    <property type="evidence" value="ECO:0007669"/>
    <property type="project" value="InterPro"/>
</dbReference>
<feature type="transmembrane region" description="Helical" evidence="9">
    <location>
        <begin position="290"/>
        <end position="311"/>
    </location>
</feature>
<evidence type="ECO:0000256" key="3">
    <source>
        <dbReference type="ARBA" id="ARBA00010026"/>
    </source>
</evidence>
<feature type="transmembrane region" description="Helical" evidence="9">
    <location>
        <begin position="76"/>
        <end position="99"/>
    </location>
</feature>
<dbReference type="Pfam" id="PF06728">
    <property type="entry name" value="PIG-U"/>
    <property type="match status" value="1"/>
</dbReference>
<proteinExistence type="inferred from homology"/>
<keyword evidence="6" id="KW-0256">Endoplasmic reticulum</keyword>
<evidence type="ECO:0000256" key="9">
    <source>
        <dbReference type="SAM" id="Phobius"/>
    </source>
</evidence>
<sequence>MAKAAEYLIGFFSIILRIGLMQTNLPKWLQSRNEVVTPLTSWERVEEGLALQDQHISPYSGDLFHETPLALRGLKIANYCPWGVSGFFLLIDIITMVFLRKVAVTFREHLLDDQNVNKETYSPKAESLLLTPKQLSWLPSVILAVHALNPFSIMTTLALSTGAITNLAILLAFYYLIAGNRLLCTLFISLATYQAFYPVVFLVPAGLQFYKNKRPQSSTKSYVSREAVTSYFETCSLCFVFLGLLLGASFLAEGSWEFLQSTYGFILSVPDLTPNTGVFWYFFTEMFDHFRTFFVCVFQLNAVVYTVPLAVKFTEKPVFLMYILLVLTAIFKSYPSYADAALYFSLLPLWKHTFSYLRNTLVVAGMFITCMVLAPILYHLWIFAGSANANFYFAITLTYSTAQIFLVTDILFAYLRREYDLYHGTEHKNADGTKAQIVLE</sequence>
<evidence type="ECO:0000256" key="6">
    <source>
        <dbReference type="ARBA" id="ARBA00022824"/>
    </source>
</evidence>
<keyword evidence="7 9" id="KW-1133">Transmembrane helix</keyword>
<feature type="transmembrane region" description="Helical" evidence="9">
    <location>
        <begin position="356"/>
        <end position="378"/>
    </location>
</feature>
<evidence type="ECO:0000256" key="7">
    <source>
        <dbReference type="ARBA" id="ARBA00022989"/>
    </source>
</evidence>
<accession>A0A8S3YHP1</accession>
<comment type="subcellular location">
    <subcellularLocation>
        <location evidence="1">Endoplasmic reticulum membrane</location>
        <topology evidence="1">Multi-pass membrane protein</topology>
    </subcellularLocation>
</comment>
<protein>
    <recommendedName>
        <fullName evidence="12">Phosphatidylinositol glycan anchor biosynthesis class U protein</fullName>
    </recommendedName>
</protein>
<dbReference type="GO" id="GO:0006506">
    <property type="term" value="P:GPI anchor biosynthetic process"/>
    <property type="evidence" value="ECO:0007669"/>
    <property type="project" value="UniProtKB-KW"/>
</dbReference>
<evidence type="ECO:0000256" key="2">
    <source>
        <dbReference type="ARBA" id="ARBA00004687"/>
    </source>
</evidence>
<keyword evidence="4" id="KW-0337">GPI-anchor biosynthesis</keyword>
<dbReference type="OrthoDB" id="549017at2759"/>
<evidence type="ECO:0000313" key="11">
    <source>
        <dbReference type="Proteomes" id="UP000678393"/>
    </source>
</evidence>
<dbReference type="InterPro" id="IPR009600">
    <property type="entry name" value="PIG-U"/>
</dbReference>
<dbReference type="AlphaFoldDB" id="A0A8S3YHP1"/>
<feature type="transmembrane region" description="Helical" evidence="9">
    <location>
        <begin position="157"/>
        <end position="178"/>
    </location>
</feature>
<feature type="transmembrane region" description="Helical" evidence="9">
    <location>
        <begin position="231"/>
        <end position="251"/>
    </location>
</feature>
<comment type="caution">
    <text evidence="10">The sequence shown here is derived from an EMBL/GenBank/DDBJ whole genome shotgun (WGS) entry which is preliminary data.</text>
</comment>
<gene>
    <name evidence="10" type="ORF">CUNI_LOCUS38</name>
</gene>
<evidence type="ECO:0000313" key="10">
    <source>
        <dbReference type="EMBL" id="CAG5114480.1"/>
    </source>
</evidence>
<keyword evidence="11" id="KW-1185">Reference proteome</keyword>
<dbReference type="PANTHER" id="PTHR13121:SF0">
    <property type="entry name" value="PHOSPHATIDYLINOSITOL GLYCAN ANCHOR BIOSYNTHESIS CLASS U PROTEIN"/>
    <property type="match status" value="1"/>
</dbReference>
<feature type="transmembrane region" description="Helical" evidence="9">
    <location>
        <begin position="390"/>
        <end position="415"/>
    </location>
</feature>
<evidence type="ECO:0000256" key="8">
    <source>
        <dbReference type="ARBA" id="ARBA00023136"/>
    </source>
</evidence>
<dbReference type="Proteomes" id="UP000678393">
    <property type="component" value="Unassembled WGS sequence"/>
</dbReference>
<dbReference type="EMBL" id="CAJHNH020000001">
    <property type="protein sequence ID" value="CAG5114480.1"/>
    <property type="molecule type" value="Genomic_DNA"/>
</dbReference>
<feature type="transmembrane region" description="Helical" evidence="9">
    <location>
        <begin position="7"/>
        <end position="25"/>
    </location>
</feature>